<sequence>MSQQEKLWNKPYLILIGCNLLLFFTLQMIITSNPGYIREQYNASDMMVSLFTSLFALSAIAARLYAGRAIGKGHRSVILFAGLIIAWLATTGYYITGGMLLLLFMRMIFGIGFGLSSTVFPTMASDVIPAKRMGEGMGYFGLSTSISMSLGPLVGLFLLEHYNFQVLTTVAVVMIAVIFPLAYLVRKSASNHHGPEKSVREVEQPQGSVKRALFLPALLNFLLAVTYGGIISFMALFGEEVHLSGVGAFFLINAIAIIIVRPFSGKMFDKIGPKAVLLPGAALTIAGLVLLSLATEMSVLAAAAICYGAGYGFIQPSLQAWMIQKVSPEKRGVANGLFLNSLDFGIAVGAMVLGIIASGTSYVMMYRLSSIIMVVFLILFIVSFINTRAKKSTSKSNAM</sequence>
<evidence type="ECO:0000313" key="9">
    <source>
        <dbReference type="Proteomes" id="UP001596250"/>
    </source>
</evidence>
<dbReference type="InterPro" id="IPR020846">
    <property type="entry name" value="MFS_dom"/>
</dbReference>
<evidence type="ECO:0000256" key="1">
    <source>
        <dbReference type="ARBA" id="ARBA00004651"/>
    </source>
</evidence>
<evidence type="ECO:0000256" key="6">
    <source>
        <dbReference type="SAM" id="Phobius"/>
    </source>
</evidence>
<feature type="transmembrane region" description="Helical" evidence="6">
    <location>
        <begin position="213"/>
        <end position="237"/>
    </location>
</feature>
<comment type="subcellular location">
    <subcellularLocation>
        <location evidence="1">Cell membrane</location>
        <topology evidence="1">Multi-pass membrane protein</topology>
    </subcellularLocation>
</comment>
<dbReference type="InterPro" id="IPR036259">
    <property type="entry name" value="MFS_trans_sf"/>
</dbReference>
<comment type="caution">
    <text evidence="8">The sequence shown here is derived from an EMBL/GenBank/DDBJ whole genome shotgun (WGS) entry which is preliminary data.</text>
</comment>
<feature type="domain" description="Major facilitator superfamily (MFS) profile" evidence="7">
    <location>
        <begin position="12"/>
        <end position="388"/>
    </location>
</feature>
<dbReference type="EMBL" id="JBHSQV010000010">
    <property type="protein sequence ID" value="MFC5985218.1"/>
    <property type="molecule type" value="Genomic_DNA"/>
</dbReference>
<accession>A0ABW1IJK6</accession>
<keyword evidence="3 6" id="KW-0812">Transmembrane</keyword>
<dbReference type="RefSeq" id="WP_379891839.1">
    <property type="nucleotide sequence ID" value="NZ_CBCSCT010000003.1"/>
</dbReference>
<evidence type="ECO:0000256" key="3">
    <source>
        <dbReference type="ARBA" id="ARBA00022692"/>
    </source>
</evidence>
<feature type="transmembrane region" description="Helical" evidence="6">
    <location>
        <begin position="364"/>
        <end position="385"/>
    </location>
</feature>
<proteinExistence type="predicted"/>
<feature type="transmembrane region" description="Helical" evidence="6">
    <location>
        <begin position="243"/>
        <end position="263"/>
    </location>
</feature>
<evidence type="ECO:0000259" key="7">
    <source>
        <dbReference type="PROSITE" id="PS50850"/>
    </source>
</evidence>
<feature type="transmembrane region" description="Helical" evidence="6">
    <location>
        <begin position="164"/>
        <end position="185"/>
    </location>
</feature>
<reference evidence="9" key="1">
    <citation type="journal article" date="2019" name="Int. J. Syst. Evol. Microbiol.">
        <title>The Global Catalogue of Microorganisms (GCM) 10K type strain sequencing project: providing services to taxonomists for standard genome sequencing and annotation.</title>
        <authorList>
            <consortium name="The Broad Institute Genomics Platform"/>
            <consortium name="The Broad Institute Genome Sequencing Center for Infectious Disease"/>
            <person name="Wu L."/>
            <person name="Ma J."/>
        </authorList>
    </citation>
    <scope>NUCLEOTIDE SEQUENCE [LARGE SCALE GENOMIC DNA]</scope>
    <source>
        <strain evidence="9">CCM 8749</strain>
    </source>
</reference>
<feature type="transmembrane region" description="Helical" evidence="6">
    <location>
        <begin position="333"/>
        <end position="358"/>
    </location>
</feature>
<dbReference type="SUPFAM" id="SSF103473">
    <property type="entry name" value="MFS general substrate transporter"/>
    <property type="match status" value="1"/>
</dbReference>
<protein>
    <submittedName>
        <fullName evidence="8">MFS transporter</fullName>
    </submittedName>
</protein>
<dbReference type="Pfam" id="PF07690">
    <property type="entry name" value="MFS_1"/>
    <property type="match status" value="1"/>
</dbReference>
<dbReference type="Proteomes" id="UP001596250">
    <property type="component" value="Unassembled WGS sequence"/>
</dbReference>
<evidence type="ECO:0000313" key="8">
    <source>
        <dbReference type="EMBL" id="MFC5985218.1"/>
    </source>
</evidence>
<evidence type="ECO:0000256" key="4">
    <source>
        <dbReference type="ARBA" id="ARBA00022989"/>
    </source>
</evidence>
<evidence type="ECO:0000256" key="5">
    <source>
        <dbReference type="ARBA" id="ARBA00023136"/>
    </source>
</evidence>
<feature type="transmembrane region" description="Helical" evidence="6">
    <location>
        <begin position="300"/>
        <end position="321"/>
    </location>
</feature>
<feature type="transmembrane region" description="Helical" evidence="6">
    <location>
        <begin position="77"/>
        <end position="95"/>
    </location>
</feature>
<keyword evidence="4 6" id="KW-1133">Transmembrane helix</keyword>
<dbReference type="CDD" id="cd17489">
    <property type="entry name" value="MFS_YfcJ_like"/>
    <property type="match status" value="1"/>
</dbReference>
<feature type="transmembrane region" description="Helical" evidence="6">
    <location>
        <begin position="12"/>
        <end position="30"/>
    </location>
</feature>
<gene>
    <name evidence="8" type="ORF">ACFPXP_01865</name>
</gene>
<dbReference type="Gene3D" id="1.20.1250.20">
    <property type="entry name" value="MFS general substrate transporter like domains"/>
    <property type="match status" value="1"/>
</dbReference>
<feature type="transmembrane region" description="Helical" evidence="6">
    <location>
        <begin position="136"/>
        <end position="158"/>
    </location>
</feature>
<keyword evidence="5 6" id="KW-0472">Membrane</keyword>
<evidence type="ECO:0000256" key="2">
    <source>
        <dbReference type="ARBA" id="ARBA00022448"/>
    </source>
</evidence>
<feature type="transmembrane region" description="Helical" evidence="6">
    <location>
        <begin position="275"/>
        <end position="294"/>
    </location>
</feature>
<dbReference type="PANTHER" id="PTHR23531">
    <property type="entry name" value="QUINOLENE RESISTANCE PROTEIN NORA"/>
    <property type="match status" value="1"/>
</dbReference>
<dbReference type="InterPro" id="IPR011701">
    <property type="entry name" value="MFS"/>
</dbReference>
<dbReference type="InterPro" id="IPR052714">
    <property type="entry name" value="MFS_Exporter"/>
</dbReference>
<feature type="transmembrane region" description="Helical" evidence="6">
    <location>
        <begin position="46"/>
        <end position="65"/>
    </location>
</feature>
<name>A0ABW1IJK6_9BACL</name>
<dbReference type="PANTHER" id="PTHR23531:SF2">
    <property type="entry name" value="PERMEASE"/>
    <property type="match status" value="1"/>
</dbReference>
<keyword evidence="9" id="KW-1185">Reference proteome</keyword>
<organism evidence="8 9">
    <name type="scientific">Marinicrinis lubricantis</name>
    <dbReference type="NCBI Taxonomy" id="2086470"/>
    <lineage>
        <taxon>Bacteria</taxon>
        <taxon>Bacillati</taxon>
        <taxon>Bacillota</taxon>
        <taxon>Bacilli</taxon>
        <taxon>Bacillales</taxon>
        <taxon>Paenibacillaceae</taxon>
    </lineage>
</organism>
<dbReference type="PROSITE" id="PS50850">
    <property type="entry name" value="MFS"/>
    <property type="match status" value="1"/>
</dbReference>
<feature type="transmembrane region" description="Helical" evidence="6">
    <location>
        <begin position="101"/>
        <end position="124"/>
    </location>
</feature>
<keyword evidence="2" id="KW-0813">Transport</keyword>